<dbReference type="EMBL" id="BKCJ011293089">
    <property type="protein sequence ID" value="GFD16403.1"/>
    <property type="molecule type" value="Genomic_DNA"/>
</dbReference>
<name>A0A699U305_TANCI</name>
<feature type="compositionally biased region" description="Basic and acidic residues" evidence="1">
    <location>
        <begin position="127"/>
        <end position="150"/>
    </location>
</feature>
<dbReference type="AlphaFoldDB" id="A0A699U305"/>
<evidence type="ECO:0000256" key="1">
    <source>
        <dbReference type="SAM" id="MobiDB-lite"/>
    </source>
</evidence>
<comment type="caution">
    <text evidence="2">The sequence shown here is derived from an EMBL/GenBank/DDBJ whole genome shotgun (WGS) entry which is preliminary data.</text>
</comment>
<feature type="compositionally biased region" description="Basic and acidic residues" evidence="1">
    <location>
        <begin position="84"/>
        <end position="95"/>
    </location>
</feature>
<feature type="region of interest" description="Disordered" evidence="1">
    <location>
        <begin position="1"/>
        <end position="150"/>
    </location>
</feature>
<evidence type="ECO:0000313" key="2">
    <source>
        <dbReference type="EMBL" id="GFD16403.1"/>
    </source>
</evidence>
<reference evidence="2" key="1">
    <citation type="journal article" date="2019" name="Sci. Rep.">
        <title>Draft genome of Tanacetum cinerariifolium, the natural source of mosquito coil.</title>
        <authorList>
            <person name="Yamashiro T."/>
            <person name="Shiraishi A."/>
            <person name="Satake H."/>
            <person name="Nakayama K."/>
        </authorList>
    </citation>
    <scope>NUCLEOTIDE SEQUENCE</scope>
</reference>
<feature type="non-terminal residue" evidence="2">
    <location>
        <position position="1"/>
    </location>
</feature>
<proteinExistence type="predicted"/>
<accession>A0A699U305</accession>
<sequence>ARHAGAVSGRIRNQRVRSGRGHAGVCRPAAKVAAAAHRQREHRHGLPDDVRRPRQREFRLPLPRVPGIKNGPEYQLAQGPQTPEDDHATHADKHPAGGQAAGEARRDGRGGHAPHDKAQHDLPVLEAQHRHESEGAGEGHKKLDQTHGAD</sequence>
<protein>
    <submittedName>
        <fullName evidence="2">Uncharacterized protein</fullName>
    </submittedName>
</protein>
<feature type="compositionally biased region" description="Basic and acidic residues" evidence="1">
    <location>
        <begin position="103"/>
        <end position="120"/>
    </location>
</feature>
<feature type="non-terminal residue" evidence="2">
    <location>
        <position position="150"/>
    </location>
</feature>
<gene>
    <name evidence="2" type="ORF">Tci_888372</name>
</gene>
<feature type="compositionally biased region" description="Basic and acidic residues" evidence="1">
    <location>
        <begin position="44"/>
        <end position="59"/>
    </location>
</feature>
<organism evidence="2">
    <name type="scientific">Tanacetum cinerariifolium</name>
    <name type="common">Dalmatian daisy</name>
    <name type="synonym">Chrysanthemum cinerariifolium</name>
    <dbReference type="NCBI Taxonomy" id="118510"/>
    <lineage>
        <taxon>Eukaryota</taxon>
        <taxon>Viridiplantae</taxon>
        <taxon>Streptophyta</taxon>
        <taxon>Embryophyta</taxon>
        <taxon>Tracheophyta</taxon>
        <taxon>Spermatophyta</taxon>
        <taxon>Magnoliopsida</taxon>
        <taxon>eudicotyledons</taxon>
        <taxon>Gunneridae</taxon>
        <taxon>Pentapetalae</taxon>
        <taxon>asterids</taxon>
        <taxon>campanulids</taxon>
        <taxon>Asterales</taxon>
        <taxon>Asteraceae</taxon>
        <taxon>Asteroideae</taxon>
        <taxon>Anthemideae</taxon>
        <taxon>Anthemidinae</taxon>
        <taxon>Tanacetum</taxon>
    </lineage>
</organism>